<accession>A0A7D5LAF8</accession>
<evidence type="ECO:0000256" key="14">
    <source>
        <dbReference type="SAM" id="MobiDB-lite"/>
    </source>
</evidence>
<comment type="subcellular location">
    <subcellularLocation>
        <location evidence="1">Cell membrane</location>
        <topology evidence="1">Peripheral membrane protein</topology>
    </subcellularLocation>
</comment>
<keyword evidence="6" id="KW-1278">Translocase</keyword>
<comment type="similarity">
    <text evidence="11">Belongs to the ABC transporter superfamily. Carbohydrate uptake transporter-1 (CUT1) (TC 3.A.1.1) family.</text>
</comment>
<keyword evidence="7" id="KW-0472">Membrane</keyword>
<evidence type="ECO:0000256" key="1">
    <source>
        <dbReference type="ARBA" id="ARBA00004202"/>
    </source>
</evidence>
<dbReference type="FunFam" id="3.40.50.300:FF:000042">
    <property type="entry name" value="Maltose/maltodextrin ABC transporter, ATP-binding protein"/>
    <property type="match status" value="1"/>
</dbReference>
<dbReference type="InterPro" id="IPR040582">
    <property type="entry name" value="OB_MalK-like"/>
</dbReference>
<evidence type="ECO:0000256" key="9">
    <source>
        <dbReference type="ARBA" id="ARBA00051890"/>
    </source>
</evidence>
<feature type="domain" description="ABC transporter" evidence="15">
    <location>
        <begin position="4"/>
        <end position="234"/>
    </location>
</feature>
<dbReference type="Pfam" id="PF17912">
    <property type="entry name" value="OB_MalK"/>
    <property type="match status" value="1"/>
</dbReference>
<sequence>MGNVTLENLIKRYEDVTAVDDVSLDVRDGEFVTLVGPSGCGKSTTLEMIAGLTKPTSGTVTIAGREVTDLPPKDRGIAMVFQNIALFPHMDVHDNISFGLRLRDFDDDEIDRRVERAAGTVQMEGMLDRMPDELSGGQRQRVAIARAIVRDPEVFLMDEPLANLDAALRVHMRTELQRLHKELDATIVYVTHDQEEAMTMSNRLAVMNEGKVQQFARPLECYNQPANAFVAGFIGSPSMNFFDGEIDADGVRTGSFHVGFDPARFDLSPGREVTLGIRPEDLALPDGTDGLTDPTDPFPATVDVVEPVGDEVFVYFVLEGDGPEDELLVSAPPDPDLTEEMAGTSHDLRLDRACVHLFDAETGEAILHGLDGDADRGEATGPGDAAGATGSAGIEGTRETEPN</sequence>
<evidence type="ECO:0000313" key="17">
    <source>
        <dbReference type="Proteomes" id="UP000509626"/>
    </source>
</evidence>
<dbReference type="EMBL" id="CP058579">
    <property type="protein sequence ID" value="QLG61449.1"/>
    <property type="molecule type" value="Genomic_DNA"/>
</dbReference>
<evidence type="ECO:0000256" key="6">
    <source>
        <dbReference type="ARBA" id="ARBA00022967"/>
    </source>
</evidence>
<dbReference type="SUPFAM" id="SSF52540">
    <property type="entry name" value="P-loop containing nucleoside triphosphate hydrolases"/>
    <property type="match status" value="1"/>
</dbReference>
<keyword evidence="17" id="KW-1185">Reference proteome</keyword>
<dbReference type="GO" id="GO:0016887">
    <property type="term" value="F:ATP hydrolysis activity"/>
    <property type="evidence" value="ECO:0007669"/>
    <property type="project" value="InterPro"/>
</dbReference>
<evidence type="ECO:0000313" key="16">
    <source>
        <dbReference type="EMBL" id="QLG61449.1"/>
    </source>
</evidence>
<dbReference type="InterPro" id="IPR012340">
    <property type="entry name" value="NA-bd_OB-fold"/>
</dbReference>
<dbReference type="AlphaFoldDB" id="A0A7D5LAF8"/>
<comment type="subunit">
    <text evidence="12">The complex is composed of two ATP-binding proteins (XacJ and XacK), two transmembrane proteins (XacH and XacI) and a solute-binding protein (XacG).</text>
</comment>
<comment type="catalytic activity">
    <reaction evidence="8">
        <text>D-xylose(out) + ATP + H2O = D-xylose(in) + ADP + phosphate + H(+)</text>
        <dbReference type="Rhea" id="RHEA:29899"/>
        <dbReference type="ChEBI" id="CHEBI:15377"/>
        <dbReference type="ChEBI" id="CHEBI:15378"/>
        <dbReference type="ChEBI" id="CHEBI:30616"/>
        <dbReference type="ChEBI" id="CHEBI:43474"/>
        <dbReference type="ChEBI" id="CHEBI:53455"/>
        <dbReference type="ChEBI" id="CHEBI:456216"/>
        <dbReference type="EC" id="7.5.2.13"/>
    </reaction>
    <physiologicalReaction direction="left-to-right" evidence="8">
        <dbReference type="Rhea" id="RHEA:29900"/>
    </physiologicalReaction>
</comment>
<dbReference type="PANTHER" id="PTHR43875">
    <property type="entry name" value="MALTODEXTRIN IMPORT ATP-BINDING PROTEIN MSMX"/>
    <property type="match status" value="1"/>
</dbReference>
<dbReference type="InterPro" id="IPR003439">
    <property type="entry name" value="ABC_transporter-like_ATP-bd"/>
</dbReference>
<organism evidence="16 17">
    <name type="scientific">Halorarum salinum</name>
    <dbReference type="NCBI Taxonomy" id="2743089"/>
    <lineage>
        <taxon>Archaea</taxon>
        <taxon>Methanobacteriati</taxon>
        <taxon>Methanobacteriota</taxon>
        <taxon>Stenosarchaea group</taxon>
        <taxon>Halobacteria</taxon>
        <taxon>Halobacteriales</taxon>
        <taxon>Haloferacaceae</taxon>
        <taxon>Halorarum</taxon>
    </lineage>
</organism>
<dbReference type="InterPro" id="IPR027417">
    <property type="entry name" value="P-loop_NTPase"/>
</dbReference>
<evidence type="ECO:0000256" key="5">
    <source>
        <dbReference type="ARBA" id="ARBA00022840"/>
    </source>
</evidence>
<evidence type="ECO:0000256" key="8">
    <source>
        <dbReference type="ARBA" id="ARBA00050355"/>
    </source>
</evidence>
<dbReference type="GO" id="GO:0055052">
    <property type="term" value="C:ATP-binding cassette (ABC) transporter complex, substrate-binding subunit-containing"/>
    <property type="evidence" value="ECO:0007669"/>
    <property type="project" value="TreeGrafter"/>
</dbReference>
<evidence type="ECO:0000256" key="2">
    <source>
        <dbReference type="ARBA" id="ARBA00022448"/>
    </source>
</evidence>
<dbReference type="InterPro" id="IPR008995">
    <property type="entry name" value="Mo/tungstate-bd_C_term_dom"/>
</dbReference>
<name>A0A7D5LAF8_9EURY</name>
<evidence type="ECO:0000259" key="15">
    <source>
        <dbReference type="PROSITE" id="PS50893"/>
    </source>
</evidence>
<keyword evidence="2" id="KW-0813">Transport</keyword>
<dbReference type="SUPFAM" id="SSF50331">
    <property type="entry name" value="MOP-like"/>
    <property type="match status" value="1"/>
</dbReference>
<dbReference type="PROSITE" id="PS00211">
    <property type="entry name" value="ABC_TRANSPORTER_1"/>
    <property type="match status" value="1"/>
</dbReference>
<keyword evidence="5 16" id="KW-0067">ATP-binding</keyword>
<evidence type="ECO:0000256" key="4">
    <source>
        <dbReference type="ARBA" id="ARBA00022741"/>
    </source>
</evidence>
<dbReference type="CDD" id="cd03301">
    <property type="entry name" value="ABC_MalK_N"/>
    <property type="match status" value="1"/>
</dbReference>
<dbReference type="GO" id="GO:0008643">
    <property type="term" value="P:carbohydrate transport"/>
    <property type="evidence" value="ECO:0007669"/>
    <property type="project" value="InterPro"/>
</dbReference>
<dbReference type="KEGG" id="halu:HUG12_06750"/>
<dbReference type="Pfam" id="PF00005">
    <property type="entry name" value="ABC_tran"/>
    <property type="match status" value="1"/>
</dbReference>
<dbReference type="InterPro" id="IPR015855">
    <property type="entry name" value="ABC_transpr_MalK-like"/>
</dbReference>
<keyword evidence="3" id="KW-1003">Cell membrane</keyword>
<dbReference type="EC" id="7.5.2.13" evidence="13"/>
<dbReference type="OrthoDB" id="18368at2157"/>
<feature type="region of interest" description="Disordered" evidence="14">
    <location>
        <begin position="370"/>
        <end position="403"/>
    </location>
</feature>
<keyword evidence="4" id="KW-0547">Nucleotide-binding</keyword>
<dbReference type="GO" id="GO:0005524">
    <property type="term" value="F:ATP binding"/>
    <property type="evidence" value="ECO:0007669"/>
    <property type="project" value="UniProtKB-KW"/>
</dbReference>
<evidence type="ECO:0000256" key="3">
    <source>
        <dbReference type="ARBA" id="ARBA00022475"/>
    </source>
</evidence>
<dbReference type="InterPro" id="IPR047641">
    <property type="entry name" value="ABC_transpr_MalK/UgpC-like"/>
</dbReference>
<proteinExistence type="inferred from homology"/>
<comment type="function">
    <text evidence="10">Part of the ABC transporter complex XacGHIJK involved in the uptake of xylose and arabinose. Responsible for energy coupling to the transport system.</text>
</comment>
<evidence type="ECO:0000256" key="12">
    <source>
        <dbReference type="ARBA" id="ARBA00065962"/>
    </source>
</evidence>
<feature type="compositionally biased region" description="Low complexity" evidence="14">
    <location>
        <begin position="379"/>
        <end position="392"/>
    </location>
</feature>
<dbReference type="Gene3D" id="2.40.50.100">
    <property type="match status" value="1"/>
</dbReference>
<evidence type="ECO:0000256" key="13">
    <source>
        <dbReference type="ARBA" id="ARBA00066315"/>
    </source>
</evidence>
<dbReference type="InterPro" id="IPR017871">
    <property type="entry name" value="ABC_transporter-like_CS"/>
</dbReference>
<evidence type="ECO:0000256" key="11">
    <source>
        <dbReference type="ARBA" id="ARBA00061029"/>
    </source>
</evidence>
<dbReference type="PROSITE" id="PS50893">
    <property type="entry name" value="ABC_TRANSPORTER_2"/>
    <property type="match status" value="1"/>
</dbReference>
<evidence type="ECO:0000256" key="7">
    <source>
        <dbReference type="ARBA" id="ARBA00023136"/>
    </source>
</evidence>
<evidence type="ECO:0000256" key="10">
    <source>
        <dbReference type="ARBA" id="ARBA00053454"/>
    </source>
</evidence>
<dbReference type="GO" id="GO:0140359">
    <property type="term" value="F:ABC-type transporter activity"/>
    <property type="evidence" value="ECO:0007669"/>
    <property type="project" value="InterPro"/>
</dbReference>
<dbReference type="PANTHER" id="PTHR43875:SF15">
    <property type="entry name" value="TREHALOSE IMPORT ATP-BINDING PROTEIN SUGC"/>
    <property type="match status" value="1"/>
</dbReference>
<dbReference type="RefSeq" id="WP_179268034.1">
    <property type="nucleotide sequence ID" value="NZ_CP058579.1"/>
</dbReference>
<dbReference type="Proteomes" id="UP000509626">
    <property type="component" value="Chromosome"/>
</dbReference>
<dbReference type="Gene3D" id="3.40.50.300">
    <property type="entry name" value="P-loop containing nucleotide triphosphate hydrolases"/>
    <property type="match status" value="1"/>
</dbReference>
<dbReference type="InterPro" id="IPR003593">
    <property type="entry name" value="AAA+_ATPase"/>
</dbReference>
<dbReference type="GeneID" id="56037143"/>
<dbReference type="Gene3D" id="2.40.50.140">
    <property type="entry name" value="Nucleic acid-binding proteins"/>
    <property type="match status" value="1"/>
</dbReference>
<protein>
    <recommendedName>
        <fullName evidence="13">ABC-type D-xylose/L-arabinose transporter</fullName>
        <ecNumber evidence="13">7.5.2.13</ecNumber>
    </recommendedName>
</protein>
<dbReference type="SMART" id="SM00382">
    <property type="entry name" value="AAA"/>
    <property type="match status" value="1"/>
</dbReference>
<comment type="catalytic activity">
    <reaction evidence="9">
        <text>L-arabinose(out) + ATP + H2O = L-arabinose(in) + ADP + phosphate + H(+)</text>
        <dbReference type="Rhea" id="RHEA:30007"/>
        <dbReference type="ChEBI" id="CHEBI:15377"/>
        <dbReference type="ChEBI" id="CHEBI:15378"/>
        <dbReference type="ChEBI" id="CHEBI:17535"/>
        <dbReference type="ChEBI" id="CHEBI:30616"/>
        <dbReference type="ChEBI" id="CHEBI:43474"/>
        <dbReference type="ChEBI" id="CHEBI:456216"/>
        <dbReference type="EC" id="7.5.2.13"/>
    </reaction>
    <physiologicalReaction direction="left-to-right" evidence="9">
        <dbReference type="Rhea" id="RHEA:30008"/>
    </physiologicalReaction>
</comment>
<gene>
    <name evidence="16" type="ORF">HUG12_06750</name>
</gene>
<reference evidence="16 17" key="1">
    <citation type="submission" date="2020-06" db="EMBL/GenBank/DDBJ databases">
        <title>NJ-3-1, isolated from saline soil.</title>
        <authorList>
            <person name="Cui H.L."/>
            <person name="Shi X."/>
        </authorList>
    </citation>
    <scope>NUCLEOTIDE SEQUENCE [LARGE SCALE GENOMIC DNA]</scope>
    <source>
        <strain evidence="16 17">NJ-3-1</strain>
    </source>
</reference>